<dbReference type="RefSeq" id="XP_018148734.1">
    <property type="nucleotide sequence ID" value="XM_018292930.1"/>
</dbReference>
<dbReference type="AlphaFoldDB" id="A0A179G5I8"/>
<dbReference type="EMBL" id="LSBJ02000001">
    <property type="protein sequence ID" value="OAQ72651.1"/>
    <property type="molecule type" value="Genomic_DNA"/>
</dbReference>
<keyword evidence="2" id="KW-1185">Reference proteome</keyword>
<dbReference type="Proteomes" id="UP000078397">
    <property type="component" value="Unassembled WGS sequence"/>
</dbReference>
<evidence type="ECO:0000313" key="2">
    <source>
        <dbReference type="Proteomes" id="UP000078397"/>
    </source>
</evidence>
<accession>A0A179G5I8</accession>
<dbReference type="KEGG" id="pchm:VFPPC_15177"/>
<protein>
    <submittedName>
        <fullName evidence="1">Uncharacterized protein</fullName>
    </submittedName>
</protein>
<organism evidence="1 2">
    <name type="scientific">Pochonia chlamydosporia 170</name>
    <dbReference type="NCBI Taxonomy" id="1380566"/>
    <lineage>
        <taxon>Eukaryota</taxon>
        <taxon>Fungi</taxon>
        <taxon>Dikarya</taxon>
        <taxon>Ascomycota</taxon>
        <taxon>Pezizomycotina</taxon>
        <taxon>Sordariomycetes</taxon>
        <taxon>Hypocreomycetidae</taxon>
        <taxon>Hypocreales</taxon>
        <taxon>Clavicipitaceae</taxon>
        <taxon>Pochonia</taxon>
    </lineage>
</organism>
<gene>
    <name evidence="1" type="ORF">VFPPC_15177</name>
</gene>
<evidence type="ECO:0000313" key="1">
    <source>
        <dbReference type="EMBL" id="OAQ72651.1"/>
    </source>
</evidence>
<dbReference type="GeneID" id="28856924"/>
<reference evidence="1 2" key="1">
    <citation type="journal article" date="2016" name="PLoS Pathog.">
        <title>Biosynthesis of antibiotic leucinostatins in bio-control fungus Purpureocillium lilacinum and their inhibition on phytophthora revealed by genome mining.</title>
        <authorList>
            <person name="Wang G."/>
            <person name="Liu Z."/>
            <person name="Lin R."/>
            <person name="Li E."/>
            <person name="Mao Z."/>
            <person name="Ling J."/>
            <person name="Yang Y."/>
            <person name="Yin W.B."/>
            <person name="Xie B."/>
        </authorList>
    </citation>
    <scope>NUCLEOTIDE SEQUENCE [LARGE SCALE GENOMIC DNA]</scope>
    <source>
        <strain evidence="1">170</strain>
    </source>
</reference>
<name>A0A179G5I8_METCM</name>
<sequence length="107" mass="11689">MCLASGVLEGEDMHPGFWRRPTRSNEDISCIGCNTLQKLALTSAAGQGSGLVMSGQPWLLPWSMVSSLDTLFSWLVKLFRRLNLSSDHDEPTTLEDGVGCGLGYNAW</sequence>
<comment type="caution">
    <text evidence="1">The sequence shown here is derived from an EMBL/GenBank/DDBJ whole genome shotgun (WGS) entry which is preliminary data.</text>
</comment>
<proteinExistence type="predicted"/>